<sequence>MRSLLPLLLLLPCSPLLLPSSPRPSSPPSSPPASPLLPSPLLPLLLSLSLLSPAAADEIGRSVDAPTLFTGESVEVCTKRGVLGACKSTARRTSDNDNDRAAEYFSKTSKAKDAASTDLPGETEKSELLVRLQRQTQENELRNANIVAKKTFRNTRTGFSGPFSSEVFVSNYGEVGSYESTQVTLLTRGQLRRLEEQGYIKDFEFVKPCEEEVIQKAAEEDELQKADPMGYAKAEKVRKNKGVDWWN</sequence>
<dbReference type="EMBL" id="BRYB01003342">
    <property type="protein sequence ID" value="GMI34979.1"/>
    <property type="molecule type" value="Genomic_DNA"/>
</dbReference>
<name>A0ABQ6MXN5_9STRA</name>
<organism evidence="2 3">
    <name type="scientific">Tetraparma gracilis</name>
    <dbReference type="NCBI Taxonomy" id="2962635"/>
    <lineage>
        <taxon>Eukaryota</taxon>
        <taxon>Sar</taxon>
        <taxon>Stramenopiles</taxon>
        <taxon>Ochrophyta</taxon>
        <taxon>Bolidophyceae</taxon>
        <taxon>Parmales</taxon>
        <taxon>Triparmaceae</taxon>
        <taxon>Tetraparma</taxon>
    </lineage>
</organism>
<feature type="compositionally biased region" description="Basic and acidic residues" evidence="1">
    <location>
        <begin position="92"/>
        <end position="102"/>
    </location>
</feature>
<reference evidence="2 3" key="1">
    <citation type="journal article" date="2023" name="Commun. Biol.">
        <title>Genome analysis of Parmales, the sister group of diatoms, reveals the evolutionary specialization of diatoms from phago-mixotrophs to photoautotrophs.</title>
        <authorList>
            <person name="Ban H."/>
            <person name="Sato S."/>
            <person name="Yoshikawa S."/>
            <person name="Yamada K."/>
            <person name="Nakamura Y."/>
            <person name="Ichinomiya M."/>
            <person name="Sato N."/>
            <person name="Blanc-Mathieu R."/>
            <person name="Endo H."/>
            <person name="Kuwata A."/>
            <person name="Ogata H."/>
        </authorList>
    </citation>
    <scope>NUCLEOTIDE SEQUENCE [LARGE SCALE GENOMIC DNA]</scope>
</reference>
<evidence type="ECO:0000313" key="3">
    <source>
        <dbReference type="Proteomes" id="UP001165060"/>
    </source>
</evidence>
<keyword evidence="3" id="KW-1185">Reference proteome</keyword>
<evidence type="ECO:0000313" key="2">
    <source>
        <dbReference type="EMBL" id="GMI34979.1"/>
    </source>
</evidence>
<accession>A0ABQ6MXN5</accession>
<gene>
    <name evidence="2" type="ORF">TeGR_g2241</name>
</gene>
<dbReference type="Proteomes" id="UP001165060">
    <property type="component" value="Unassembled WGS sequence"/>
</dbReference>
<protein>
    <submittedName>
        <fullName evidence="2">Uncharacterized protein</fullName>
    </submittedName>
</protein>
<proteinExistence type="predicted"/>
<feature type="region of interest" description="Disordered" evidence="1">
    <location>
        <begin position="90"/>
        <end position="124"/>
    </location>
</feature>
<evidence type="ECO:0000256" key="1">
    <source>
        <dbReference type="SAM" id="MobiDB-lite"/>
    </source>
</evidence>
<comment type="caution">
    <text evidence="2">The sequence shown here is derived from an EMBL/GenBank/DDBJ whole genome shotgun (WGS) entry which is preliminary data.</text>
</comment>